<protein>
    <recommendedName>
        <fullName evidence="4">Ribonuclease H2 subunit B</fullName>
    </recommendedName>
    <alternativeName>
        <fullName evidence="7">Ribonuclease HI subunit B</fullName>
    </alternativeName>
</protein>
<dbReference type="InterPro" id="IPR041195">
    <property type="entry name" value="Rnh202_N"/>
</dbReference>
<comment type="function">
    <text evidence="6">Non catalytic subunit of RNase H2, an endonuclease that specifically degrades the RNA of RNA:DNA hybrids. Participates in DNA replication, possibly by mediating the removal of lagging-strand Okazaki fragment RNA primers during DNA replication. Mediates the excision of single ribonucleotides from DNA:RNA duplexes.</text>
</comment>
<dbReference type="GO" id="GO:0006401">
    <property type="term" value="P:RNA catabolic process"/>
    <property type="evidence" value="ECO:0007669"/>
    <property type="project" value="TreeGrafter"/>
</dbReference>
<evidence type="ECO:0000256" key="4">
    <source>
        <dbReference type="ARBA" id="ARBA00019062"/>
    </source>
</evidence>
<dbReference type="Gene3D" id="1.10.20.120">
    <property type="match status" value="1"/>
</dbReference>
<accession>A0A0P6FK13</accession>
<organism evidence="9">
    <name type="scientific">Daphnia magna</name>
    <dbReference type="NCBI Taxonomy" id="35525"/>
    <lineage>
        <taxon>Eukaryota</taxon>
        <taxon>Metazoa</taxon>
        <taxon>Ecdysozoa</taxon>
        <taxon>Arthropoda</taxon>
        <taxon>Crustacea</taxon>
        <taxon>Branchiopoda</taxon>
        <taxon>Diplostraca</taxon>
        <taxon>Cladocera</taxon>
        <taxon>Anomopoda</taxon>
        <taxon>Daphniidae</taxon>
        <taxon>Daphnia</taxon>
    </lineage>
</organism>
<evidence type="ECO:0000256" key="5">
    <source>
        <dbReference type="ARBA" id="ARBA00023242"/>
    </source>
</evidence>
<dbReference type="PANTHER" id="PTHR13383">
    <property type="entry name" value="RIBONUCLEASE H2 SUBUNIT B"/>
    <property type="match status" value="1"/>
</dbReference>
<dbReference type="PANTHER" id="PTHR13383:SF11">
    <property type="entry name" value="RIBONUCLEASE H2 SUBUNIT B"/>
    <property type="match status" value="1"/>
</dbReference>
<dbReference type="CDD" id="cd09270">
    <property type="entry name" value="RNase_H2-B"/>
    <property type="match status" value="1"/>
</dbReference>
<feature type="region of interest" description="Disordered" evidence="8">
    <location>
        <begin position="1"/>
        <end position="29"/>
    </location>
</feature>
<name>A0A0P6FK13_9CRUS</name>
<feature type="compositionally biased region" description="Polar residues" evidence="8">
    <location>
        <begin position="1"/>
        <end position="12"/>
    </location>
</feature>
<evidence type="ECO:0000256" key="6">
    <source>
        <dbReference type="ARBA" id="ARBA00024778"/>
    </source>
</evidence>
<dbReference type="EMBL" id="GDIQ01063225">
    <property type="protein sequence ID" value="JAN31512.1"/>
    <property type="molecule type" value="Transcribed_RNA"/>
</dbReference>
<feature type="region of interest" description="Disordered" evidence="8">
    <location>
        <begin position="260"/>
        <end position="293"/>
    </location>
</feature>
<comment type="subunit">
    <text evidence="3">The RNase H2 complex is a heterotrimer composed of the catalytic subunit RNASEH2A and the non-catalytic subunits RNASEH2B and RNASEH2C.</text>
</comment>
<dbReference type="GO" id="GO:0005654">
    <property type="term" value="C:nucleoplasm"/>
    <property type="evidence" value="ECO:0007669"/>
    <property type="project" value="TreeGrafter"/>
</dbReference>
<dbReference type="OrthoDB" id="29098at2759"/>
<proteinExistence type="inferred from homology"/>
<dbReference type="InterPro" id="IPR019024">
    <property type="entry name" value="RNase_H2_suB_wHTH"/>
</dbReference>
<dbReference type="Pfam" id="PF17745">
    <property type="entry name" value="Ydr279_N"/>
    <property type="match status" value="1"/>
</dbReference>
<keyword evidence="5" id="KW-0539">Nucleus</keyword>
<dbReference type="GO" id="GO:0032299">
    <property type="term" value="C:ribonuclease H2 complex"/>
    <property type="evidence" value="ECO:0007669"/>
    <property type="project" value="InterPro"/>
</dbReference>
<evidence type="ECO:0000256" key="2">
    <source>
        <dbReference type="ARBA" id="ARBA00009823"/>
    </source>
</evidence>
<dbReference type="Pfam" id="PF09468">
    <property type="entry name" value="RNase_H2-Ydr279"/>
    <property type="match status" value="1"/>
</dbReference>
<comment type="subcellular location">
    <subcellularLocation>
        <location evidence="1">Nucleus</location>
    </subcellularLocation>
</comment>
<reference evidence="9" key="1">
    <citation type="submission" date="2015-10" db="EMBL/GenBank/DDBJ databases">
        <title>EvidentialGene: Evidence-directed Construction of Complete mRNA Transcriptomes without Genomes.</title>
        <authorList>
            <person name="Gilbert D.G."/>
        </authorList>
    </citation>
    <scope>NUCLEOTIDE SEQUENCE</scope>
</reference>
<sequence>MPRVTRNNSLQENVVDVSSSPEKEDESKSRAKIVSECKVHHPQSQCVMIVPDAMFNDNNTDIVTVNLRNPKTGSGTLYAFSHNYTKIYEINQFDEPKRSWFIDNSVQSDGSLFLTTSIDPLFLILPYLYKAKYTSPIDQLLVDDEYADTKKLTTCSKMQDLEKIADCKQSGSFQAWKYNEQKTLNWLEKKVSRISQHLKDSSFNVTHSTVSANYVKAAAAIVPESSFMRYAFGLVTEYLSDELTAALENHLNLPVVPKLVKDEESNEPPAKRKKIAGNPNQEPLEDYSKDQKPLTKEKLLVSAKSKALASAAKGSKSISSFFGKK</sequence>
<evidence type="ECO:0000256" key="1">
    <source>
        <dbReference type="ARBA" id="ARBA00004123"/>
    </source>
</evidence>
<dbReference type="Gene3D" id="2.20.25.530">
    <property type="match status" value="1"/>
</dbReference>
<dbReference type="FunFam" id="1.10.20.120:FF:000002">
    <property type="entry name" value="Ribonuclease H2 subunit B"/>
    <property type="match status" value="1"/>
</dbReference>
<dbReference type="InterPro" id="IPR040456">
    <property type="entry name" value="RNase_H2_suB"/>
</dbReference>
<evidence type="ECO:0000313" key="9">
    <source>
        <dbReference type="EMBL" id="JAN31512.1"/>
    </source>
</evidence>
<evidence type="ECO:0000256" key="8">
    <source>
        <dbReference type="SAM" id="MobiDB-lite"/>
    </source>
</evidence>
<evidence type="ECO:0000256" key="3">
    <source>
        <dbReference type="ARBA" id="ARBA00011277"/>
    </source>
</evidence>
<evidence type="ECO:0000256" key="7">
    <source>
        <dbReference type="ARBA" id="ARBA00033464"/>
    </source>
</evidence>
<dbReference type="AlphaFoldDB" id="A0A0P6FK13"/>
<comment type="similarity">
    <text evidence="2">Belongs to the RNase H2 subunit B family.</text>
</comment>